<dbReference type="OrthoDB" id="4372756at2759"/>
<keyword evidence="1" id="KW-0732">Signal</keyword>
<evidence type="ECO:0000313" key="3">
    <source>
        <dbReference type="Proteomes" id="UP000177622"/>
    </source>
</evidence>
<name>A0A1F5L2C5_PENAI</name>
<reference evidence="2 3" key="1">
    <citation type="journal article" date="2016" name="Sci. Rep.">
        <title>Penicillium arizonense, a new, genome sequenced fungal species, reveals a high chemical diversity in secreted metabolites.</title>
        <authorList>
            <person name="Grijseels S."/>
            <person name="Nielsen J.C."/>
            <person name="Randelovic M."/>
            <person name="Nielsen J."/>
            <person name="Nielsen K.F."/>
            <person name="Workman M."/>
            <person name="Frisvad J.C."/>
        </authorList>
    </citation>
    <scope>NUCLEOTIDE SEQUENCE [LARGE SCALE GENOMIC DNA]</scope>
    <source>
        <strain evidence="2 3">CBS 141311</strain>
    </source>
</reference>
<keyword evidence="3" id="KW-1185">Reference proteome</keyword>
<sequence length="229" mass="24711">MYGRLLILACAAIASAKFHINEFAGKTCDLLDIWNRNTNTSSSVQYTQDNNEHSFLLSNDCQGQLKSILTNCLDSSRLKCNNILLSISDESPADESISRRALAKRLQSGQSHPESCSYVVSDLSIAKSSEIASSPSVTSGALDLTQPMTSTIVDKIDLESGGKLSTAYTLAMVSTRHLKPVSSYSQTRGSMEAMKTSIGRICLIKESEYYAAGKGGKSAKTTSAMESFH</sequence>
<dbReference type="GeneID" id="34582065"/>
<gene>
    <name evidence="2" type="ORF">PENARI_c048G05153</name>
</gene>
<comment type="caution">
    <text evidence="2">The sequence shown here is derived from an EMBL/GenBank/DDBJ whole genome shotgun (WGS) entry which is preliminary data.</text>
</comment>
<dbReference type="AlphaFoldDB" id="A0A1F5L2C5"/>
<accession>A0A1F5L2C5</accession>
<protein>
    <submittedName>
        <fullName evidence="2">Uncharacterized protein</fullName>
    </submittedName>
</protein>
<dbReference type="Proteomes" id="UP000177622">
    <property type="component" value="Unassembled WGS sequence"/>
</dbReference>
<organism evidence="2 3">
    <name type="scientific">Penicillium arizonense</name>
    <dbReference type="NCBI Taxonomy" id="1835702"/>
    <lineage>
        <taxon>Eukaryota</taxon>
        <taxon>Fungi</taxon>
        <taxon>Dikarya</taxon>
        <taxon>Ascomycota</taxon>
        <taxon>Pezizomycotina</taxon>
        <taxon>Eurotiomycetes</taxon>
        <taxon>Eurotiomycetidae</taxon>
        <taxon>Eurotiales</taxon>
        <taxon>Aspergillaceae</taxon>
        <taxon>Penicillium</taxon>
    </lineage>
</organism>
<feature type="signal peptide" evidence="1">
    <location>
        <begin position="1"/>
        <end position="16"/>
    </location>
</feature>
<evidence type="ECO:0000256" key="1">
    <source>
        <dbReference type="SAM" id="SignalP"/>
    </source>
</evidence>
<feature type="chain" id="PRO_5009519179" evidence="1">
    <location>
        <begin position="17"/>
        <end position="229"/>
    </location>
</feature>
<proteinExistence type="predicted"/>
<dbReference type="EMBL" id="LXJU01000048">
    <property type="protein sequence ID" value="OGE47354.1"/>
    <property type="molecule type" value="Genomic_DNA"/>
</dbReference>
<evidence type="ECO:0000313" key="2">
    <source>
        <dbReference type="EMBL" id="OGE47354.1"/>
    </source>
</evidence>
<dbReference type="RefSeq" id="XP_022482813.1">
    <property type="nucleotide sequence ID" value="XM_022637331.1"/>
</dbReference>